<dbReference type="Gene3D" id="2.30.29.80">
    <property type="match status" value="1"/>
</dbReference>
<keyword evidence="2" id="KW-1185">Reference proteome</keyword>
<dbReference type="RefSeq" id="WP_276234186.1">
    <property type="nucleotide sequence ID" value="NZ_CP119802.1"/>
</dbReference>
<dbReference type="Gene3D" id="3.40.1190.10">
    <property type="entry name" value="Mur-like, catalytic domain"/>
    <property type="match status" value="1"/>
</dbReference>
<evidence type="ECO:0000313" key="2">
    <source>
        <dbReference type="Proteomes" id="UP001596398"/>
    </source>
</evidence>
<dbReference type="SUPFAM" id="SSF160113">
    <property type="entry name" value="YegP-like"/>
    <property type="match status" value="1"/>
</dbReference>
<organism evidence="1 2">
    <name type="scientific">Halosegnis marinus</name>
    <dbReference type="NCBI Taxonomy" id="3034023"/>
    <lineage>
        <taxon>Archaea</taxon>
        <taxon>Methanobacteriati</taxon>
        <taxon>Methanobacteriota</taxon>
        <taxon>Stenosarchaea group</taxon>
        <taxon>Halobacteria</taxon>
        <taxon>Halobacteriales</taxon>
        <taxon>Natronomonadaceae</taxon>
        <taxon>Halosegnis</taxon>
    </lineage>
</organism>
<reference evidence="1 2" key="1">
    <citation type="journal article" date="2019" name="Int. J. Syst. Evol. Microbiol.">
        <title>The Global Catalogue of Microorganisms (GCM) 10K type strain sequencing project: providing services to taxonomists for standard genome sequencing and annotation.</title>
        <authorList>
            <consortium name="The Broad Institute Genomics Platform"/>
            <consortium name="The Broad Institute Genome Sequencing Center for Infectious Disease"/>
            <person name="Wu L."/>
            <person name="Ma J."/>
        </authorList>
    </citation>
    <scope>NUCLEOTIDE SEQUENCE [LARGE SCALE GENOMIC DNA]</scope>
    <source>
        <strain evidence="1 2">DT85</strain>
    </source>
</reference>
<evidence type="ECO:0000313" key="1">
    <source>
        <dbReference type="EMBL" id="MFC7236037.1"/>
    </source>
</evidence>
<dbReference type="GeneID" id="79267742"/>
<dbReference type="PANTHER" id="PTHR43445">
    <property type="entry name" value="UDP-N-ACETYLMURAMATE--L-ALANINE LIGASE-RELATED"/>
    <property type="match status" value="1"/>
</dbReference>
<dbReference type="PANTHER" id="PTHR43445:SF1">
    <property type="entry name" value="PGA SYNTHASE CAPB"/>
    <property type="match status" value="1"/>
</dbReference>
<gene>
    <name evidence="1" type="ORF">ACFQJ4_11990</name>
</gene>
<dbReference type="Proteomes" id="UP001596398">
    <property type="component" value="Unassembled WGS sequence"/>
</dbReference>
<dbReference type="SUPFAM" id="SSF53623">
    <property type="entry name" value="MurD-like peptide ligases, catalytic domain"/>
    <property type="match status" value="1"/>
</dbReference>
<protein>
    <submittedName>
        <fullName evidence="1">Mur ligase family CapB protein</fullName>
    </submittedName>
</protein>
<name>A0ABD5ZRY5_9EURY</name>
<proteinExistence type="predicted"/>
<dbReference type="InterPro" id="IPR036913">
    <property type="entry name" value="YegP-like_sf"/>
</dbReference>
<dbReference type="InterPro" id="IPR050061">
    <property type="entry name" value="MurCDEF_pg_biosynth"/>
</dbReference>
<dbReference type="AlphaFoldDB" id="A0ABD5ZRY5"/>
<comment type="caution">
    <text evidence="1">The sequence shown here is derived from an EMBL/GenBank/DDBJ whole genome shotgun (WGS) entry which is preliminary data.</text>
</comment>
<sequence>MDAAAFEVLGTAEGWHWRLRDGETVLAVSPEHYPDHADAREHVDRVRADLARLTGEEYVDTDVEAHVPEFRLVDHGPYHEWTLVDEGELLAEPPATYPTAAAAAEAMARVQRLAVGALPVYFAGTTEEAGRDPFPVGTPAALAKAARSLLSRGPRHRRYLDSAETRIVVMGIRGKSSTTRRVGDVFDRRGYDTLVKITGNRPHLIHNGDPVPIDRRGPRVTLYENIKTFWRFLPVLDEYSPDDVVVFENQGITEYTTRLVNERFVRPHVVLLTNIRQDHQDTLGKTRADIARSFARAVPPDTHVISGEQHPVLSDYLRREIEHAGATFQQVSVPEADRGRIGAETVHAVDELLTYLGEPSLPADELDAALAAIQPRWTRLPRGRVYNAAEVNDVESTEAARRALAGEDTVSPFLYLRADRRARTASFATYLDTLYERDLVENVHVAGDDTRTFARETAVPVVRHGPDEAAADVLDAVLDEGYPVVLMGNTVADFMRDLEAEIAARAARAEYELSAE</sequence>
<accession>A0ABD5ZRY5</accession>
<keyword evidence="1" id="KW-0436">Ligase</keyword>
<dbReference type="InterPro" id="IPR036565">
    <property type="entry name" value="Mur-like_cat_sf"/>
</dbReference>
<dbReference type="EMBL" id="JBHTAP010000001">
    <property type="protein sequence ID" value="MFC7236037.1"/>
    <property type="molecule type" value="Genomic_DNA"/>
</dbReference>
<dbReference type="GO" id="GO:0016874">
    <property type="term" value="F:ligase activity"/>
    <property type="evidence" value="ECO:0007669"/>
    <property type="project" value="UniProtKB-KW"/>
</dbReference>